<evidence type="ECO:0000313" key="5">
    <source>
        <dbReference type="Proteomes" id="UP000014760"/>
    </source>
</evidence>
<feature type="region of interest" description="Disordered" evidence="1">
    <location>
        <begin position="158"/>
        <end position="180"/>
    </location>
</feature>
<proteinExistence type="predicted"/>
<evidence type="ECO:0000313" key="4">
    <source>
        <dbReference type="EnsemblMetazoa" id="CapteP188908"/>
    </source>
</evidence>
<accession>R7VIR7</accession>
<dbReference type="EnsemblMetazoa" id="CapteT188908">
    <property type="protein sequence ID" value="CapteP188908"/>
    <property type="gene ID" value="CapteG188908"/>
</dbReference>
<gene>
    <name evidence="3" type="ORF">CAPTEDRAFT_188908</name>
</gene>
<dbReference type="HOGENOM" id="CLU_895007_0_0_1"/>
<dbReference type="AlphaFoldDB" id="R7VIR7"/>
<sequence length="311" mass="35483">MALNFDPKFEDWLDQKLKKIKSFASGRSSADTNAAITHSDGYGSEDWDMESVVSDGDGRLPLRKSSEQGDYYQLMWNEENAELDSNSARPSARERVAKILRETELKSSANKEYTTPYEDEPEMPETRHDVMENGYVKFGRLSSSARDEMYDDWEYDDEFNVDRDPTSGPDHHPPPQTDDLQIRFRKFKTDLDEMEAGEFIMDEEYRDSGAFSASVEDPPLRKNQPSLPMDNFDFASSSEDENILDVERDREMMVNVSDTAPIVTLDQGELTANWAKKRHRMMIGVMTVSVLTGVGAFVAIIYFTIHFLSGV</sequence>
<evidence type="ECO:0000256" key="2">
    <source>
        <dbReference type="SAM" id="Phobius"/>
    </source>
</evidence>
<reference evidence="4" key="3">
    <citation type="submission" date="2015-06" db="UniProtKB">
        <authorList>
            <consortium name="EnsemblMetazoa"/>
        </authorList>
    </citation>
    <scope>IDENTIFICATION</scope>
</reference>
<keyword evidence="5" id="KW-1185">Reference proteome</keyword>
<keyword evidence="2" id="KW-1133">Transmembrane helix</keyword>
<evidence type="ECO:0000256" key="1">
    <source>
        <dbReference type="SAM" id="MobiDB-lite"/>
    </source>
</evidence>
<organism evidence="3">
    <name type="scientific">Capitella teleta</name>
    <name type="common">Polychaete worm</name>
    <dbReference type="NCBI Taxonomy" id="283909"/>
    <lineage>
        <taxon>Eukaryota</taxon>
        <taxon>Metazoa</taxon>
        <taxon>Spiralia</taxon>
        <taxon>Lophotrochozoa</taxon>
        <taxon>Annelida</taxon>
        <taxon>Polychaeta</taxon>
        <taxon>Sedentaria</taxon>
        <taxon>Scolecida</taxon>
        <taxon>Capitellidae</taxon>
        <taxon>Capitella</taxon>
    </lineage>
</organism>
<feature type="transmembrane region" description="Helical" evidence="2">
    <location>
        <begin position="283"/>
        <end position="305"/>
    </location>
</feature>
<evidence type="ECO:0000313" key="3">
    <source>
        <dbReference type="EMBL" id="ELU18452.1"/>
    </source>
</evidence>
<dbReference type="Proteomes" id="UP000014760">
    <property type="component" value="Unassembled WGS sequence"/>
</dbReference>
<feature type="compositionally biased region" description="Basic and acidic residues" evidence="1">
    <location>
        <begin position="160"/>
        <end position="173"/>
    </location>
</feature>
<reference evidence="3 5" key="2">
    <citation type="journal article" date="2013" name="Nature">
        <title>Insights into bilaterian evolution from three spiralian genomes.</title>
        <authorList>
            <person name="Simakov O."/>
            <person name="Marletaz F."/>
            <person name="Cho S.J."/>
            <person name="Edsinger-Gonzales E."/>
            <person name="Havlak P."/>
            <person name="Hellsten U."/>
            <person name="Kuo D.H."/>
            <person name="Larsson T."/>
            <person name="Lv J."/>
            <person name="Arendt D."/>
            <person name="Savage R."/>
            <person name="Osoegawa K."/>
            <person name="de Jong P."/>
            <person name="Grimwood J."/>
            <person name="Chapman J.A."/>
            <person name="Shapiro H."/>
            <person name="Aerts A."/>
            <person name="Otillar R.P."/>
            <person name="Terry A.Y."/>
            <person name="Boore J.L."/>
            <person name="Grigoriev I.V."/>
            <person name="Lindberg D.R."/>
            <person name="Seaver E.C."/>
            <person name="Weisblat D.A."/>
            <person name="Putnam N.H."/>
            <person name="Rokhsar D.S."/>
        </authorList>
    </citation>
    <scope>NUCLEOTIDE SEQUENCE</scope>
    <source>
        <strain evidence="3 5">I ESC-2004</strain>
    </source>
</reference>
<keyword evidence="2" id="KW-0812">Transmembrane</keyword>
<dbReference type="EMBL" id="KB291919">
    <property type="protein sequence ID" value="ELU18452.1"/>
    <property type="molecule type" value="Genomic_DNA"/>
</dbReference>
<keyword evidence="2" id="KW-0472">Membrane</keyword>
<feature type="region of interest" description="Disordered" evidence="1">
    <location>
        <begin position="28"/>
        <end position="49"/>
    </location>
</feature>
<dbReference type="EMBL" id="AMQN01016294">
    <property type="status" value="NOT_ANNOTATED_CDS"/>
    <property type="molecule type" value="Genomic_DNA"/>
</dbReference>
<protein>
    <submittedName>
        <fullName evidence="3 4">Uncharacterized protein</fullName>
    </submittedName>
</protein>
<name>R7VIR7_CAPTE</name>
<reference evidence="5" key="1">
    <citation type="submission" date="2012-12" db="EMBL/GenBank/DDBJ databases">
        <authorList>
            <person name="Hellsten U."/>
            <person name="Grimwood J."/>
            <person name="Chapman J.A."/>
            <person name="Shapiro H."/>
            <person name="Aerts A."/>
            <person name="Otillar R.P."/>
            <person name="Terry A.Y."/>
            <person name="Boore J.L."/>
            <person name="Simakov O."/>
            <person name="Marletaz F."/>
            <person name="Cho S.-J."/>
            <person name="Edsinger-Gonzales E."/>
            <person name="Havlak P."/>
            <person name="Kuo D.-H."/>
            <person name="Larsson T."/>
            <person name="Lv J."/>
            <person name="Arendt D."/>
            <person name="Savage R."/>
            <person name="Osoegawa K."/>
            <person name="de Jong P."/>
            <person name="Lindberg D.R."/>
            <person name="Seaver E.C."/>
            <person name="Weisblat D.A."/>
            <person name="Putnam N.H."/>
            <person name="Grigoriev I.V."/>
            <person name="Rokhsar D.S."/>
        </authorList>
    </citation>
    <scope>NUCLEOTIDE SEQUENCE</scope>
    <source>
        <strain evidence="5">I ESC-2004</strain>
    </source>
</reference>